<protein>
    <submittedName>
        <fullName evidence="2">Uncharacterized protein</fullName>
    </submittedName>
</protein>
<organism evidence="2 3">
    <name type="scientific">Aeromicrobium alkaliterrae</name>
    <dbReference type="NCBI Taxonomy" id="302168"/>
    <lineage>
        <taxon>Bacteria</taxon>
        <taxon>Bacillati</taxon>
        <taxon>Actinomycetota</taxon>
        <taxon>Actinomycetes</taxon>
        <taxon>Propionibacteriales</taxon>
        <taxon>Nocardioidaceae</taxon>
        <taxon>Aeromicrobium</taxon>
    </lineage>
</organism>
<accession>A0ABP4WAL3</accession>
<feature type="transmembrane region" description="Helical" evidence="1">
    <location>
        <begin position="18"/>
        <end position="40"/>
    </location>
</feature>
<dbReference type="RefSeq" id="WP_344203246.1">
    <property type="nucleotide sequence ID" value="NZ_BAAAME010000005.1"/>
</dbReference>
<evidence type="ECO:0000256" key="1">
    <source>
        <dbReference type="SAM" id="Phobius"/>
    </source>
</evidence>
<comment type="caution">
    <text evidence="2">The sequence shown here is derived from an EMBL/GenBank/DDBJ whole genome shotgun (WGS) entry which is preliminary data.</text>
</comment>
<gene>
    <name evidence="2" type="ORF">GCM10009710_31160</name>
</gene>
<keyword evidence="1" id="KW-0472">Membrane</keyword>
<dbReference type="Proteomes" id="UP001501057">
    <property type="component" value="Unassembled WGS sequence"/>
</dbReference>
<keyword evidence="1" id="KW-1133">Transmembrane helix</keyword>
<evidence type="ECO:0000313" key="3">
    <source>
        <dbReference type="Proteomes" id="UP001501057"/>
    </source>
</evidence>
<name>A0ABP4WAL3_9ACTN</name>
<proteinExistence type="predicted"/>
<keyword evidence="3" id="KW-1185">Reference proteome</keyword>
<keyword evidence="1" id="KW-0812">Transmembrane</keyword>
<sequence length="41" mass="4574">MSQHHPDQPSENRRKFTMIWTVIGGIAVLAGIFALLVALVR</sequence>
<evidence type="ECO:0000313" key="2">
    <source>
        <dbReference type="EMBL" id="GAA1748857.1"/>
    </source>
</evidence>
<dbReference type="EMBL" id="BAAAME010000005">
    <property type="protein sequence ID" value="GAA1748857.1"/>
    <property type="molecule type" value="Genomic_DNA"/>
</dbReference>
<reference evidence="3" key="1">
    <citation type="journal article" date="2019" name="Int. J. Syst. Evol. Microbiol.">
        <title>The Global Catalogue of Microorganisms (GCM) 10K type strain sequencing project: providing services to taxonomists for standard genome sequencing and annotation.</title>
        <authorList>
            <consortium name="The Broad Institute Genomics Platform"/>
            <consortium name="The Broad Institute Genome Sequencing Center for Infectious Disease"/>
            <person name="Wu L."/>
            <person name="Ma J."/>
        </authorList>
    </citation>
    <scope>NUCLEOTIDE SEQUENCE [LARGE SCALE GENOMIC DNA]</scope>
    <source>
        <strain evidence="3">JCM 13518</strain>
    </source>
</reference>